<reference evidence="2 3" key="1">
    <citation type="journal article" date="2013" name="Genome Announc.">
        <title>Draft genome sequence of an Actinobacterium, Brachybacterium muris strain UCD-AY4.</title>
        <authorList>
            <person name="Lo J.R."/>
            <person name="Lang J.M."/>
            <person name="Darling A.E."/>
            <person name="Eisen J.A."/>
            <person name="Coil D.A."/>
        </authorList>
    </citation>
    <scope>NUCLEOTIDE SEQUENCE [LARGE SCALE GENOMIC DNA]</scope>
    <source>
        <strain evidence="2 3">UCD-AY4</strain>
    </source>
</reference>
<accession>A0A022KW99</accession>
<keyword evidence="3" id="KW-1185">Reference proteome</keyword>
<dbReference type="EMBL" id="AORC01000010">
    <property type="protein sequence ID" value="EYT49107.1"/>
    <property type="molecule type" value="Genomic_DNA"/>
</dbReference>
<proteinExistence type="predicted"/>
<dbReference type="RefSeq" id="WP_017823343.1">
    <property type="nucleotide sequence ID" value="NZ_AORC01000010.1"/>
</dbReference>
<evidence type="ECO:0000313" key="2">
    <source>
        <dbReference type="EMBL" id="EYT49107.1"/>
    </source>
</evidence>
<organism evidence="2 3">
    <name type="scientific">Brachybacterium muris UCD-AY4</name>
    <dbReference type="NCBI Taxonomy" id="1249481"/>
    <lineage>
        <taxon>Bacteria</taxon>
        <taxon>Bacillati</taxon>
        <taxon>Actinomycetota</taxon>
        <taxon>Actinomycetes</taxon>
        <taxon>Micrococcales</taxon>
        <taxon>Dermabacteraceae</taxon>
        <taxon>Brachybacterium</taxon>
    </lineage>
</organism>
<dbReference type="STRING" id="1249481.D641_0109070"/>
<dbReference type="Proteomes" id="UP000019754">
    <property type="component" value="Unassembled WGS sequence"/>
</dbReference>
<name>A0A022KW99_9MICO</name>
<protein>
    <submittedName>
        <fullName evidence="2">RNA-binding protein</fullName>
    </submittedName>
</protein>
<feature type="region of interest" description="Disordered" evidence="1">
    <location>
        <begin position="356"/>
        <end position="380"/>
    </location>
</feature>
<comment type="caution">
    <text evidence="2">The sequence shown here is derived from an EMBL/GenBank/DDBJ whole genome shotgun (WGS) entry which is preliminary data.</text>
</comment>
<dbReference type="HOGENOM" id="CLU_764800_0_0_11"/>
<gene>
    <name evidence="2" type="ORF">D641_0109070</name>
</gene>
<sequence>MALKYPRSMEDWAAWQASRQRMRRAKHRVAGAVDSLRGTEPEIPYVTLHRRVAADGDLLVEDGRSKPLLIAVDSASPTSVASVVDVIPYTRGDVAVLAPRGMDVGLPGAEDWSRRDLPADVGAVLTSVAPFAVMSLGAHLRAGALADGIAQKLGVPHYVVQHGALTPYSPPLPENAHLLAWTQADADFWRSGRDDVQTTVVGSQLLWRAGHETTAVPADATPVFLGQLHGAELPRWVTGGAAQKFCLRHDALYRPHPSETDVLSRLQHQVWQRRGIEFAPTDVPLRQVASPVVAVFSTGILEAAARGVPAWAYAPRAPRWVHEFWERYGMKPYGGDPTPALPIGTGEPAVAIAGLVDPLPGEEPGPSAGPVPSAGPGGAE</sequence>
<evidence type="ECO:0000256" key="1">
    <source>
        <dbReference type="SAM" id="MobiDB-lite"/>
    </source>
</evidence>
<dbReference type="AlphaFoldDB" id="A0A022KW99"/>
<evidence type="ECO:0000313" key="3">
    <source>
        <dbReference type="Proteomes" id="UP000019754"/>
    </source>
</evidence>